<dbReference type="InterPro" id="IPR047139">
    <property type="entry name" value="ANKZ1/VMS1"/>
</dbReference>
<keyword evidence="1" id="KW-0175">Coiled coil</keyword>
<dbReference type="PANTHER" id="PTHR16036:SF2">
    <property type="entry name" value="TRNA ENDONUCLEASE ANKZF1"/>
    <property type="match status" value="1"/>
</dbReference>
<evidence type="ECO:0000256" key="1">
    <source>
        <dbReference type="SAM" id="Coils"/>
    </source>
</evidence>
<evidence type="ECO:0000313" key="4">
    <source>
        <dbReference type="EMBL" id="ACU16855.1"/>
    </source>
</evidence>
<dbReference type="EMBL" id="BT092575">
    <property type="protein sequence ID" value="ACU16855.1"/>
    <property type="molecule type" value="mRNA"/>
</dbReference>
<feature type="compositionally biased region" description="Basic residues" evidence="2">
    <location>
        <begin position="15"/>
        <end position="31"/>
    </location>
</feature>
<dbReference type="PANTHER" id="PTHR16036">
    <property type="entry name" value="ANKYRIN REPEAT AND ZINC FINGER DOMAIN-CONTAINING PROTEIN 1"/>
    <property type="match status" value="1"/>
</dbReference>
<evidence type="ECO:0000256" key="2">
    <source>
        <dbReference type="SAM" id="MobiDB-lite"/>
    </source>
</evidence>
<dbReference type="AlphaFoldDB" id="C6T563"/>
<protein>
    <recommendedName>
        <fullName evidence="3">Vms1-associating treble clef domain-containing protein</fullName>
    </recommendedName>
</protein>
<feature type="domain" description="Vms1-associating treble clef" evidence="3">
    <location>
        <begin position="124"/>
        <end position="157"/>
    </location>
</feature>
<reference evidence="4" key="1">
    <citation type="submission" date="2009-08" db="EMBL/GenBank/DDBJ databases">
        <authorList>
            <person name="Cheung F."/>
            <person name="Xiao Y."/>
            <person name="Chan A."/>
            <person name="Moskal W."/>
            <person name="Town C.D."/>
        </authorList>
    </citation>
    <scope>NUCLEOTIDE SEQUENCE</scope>
</reference>
<feature type="region of interest" description="Disordered" evidence="2">
    <location>
        <begin position="1"/>
        <end position="69"/>
    </location>
</feature>
<dbReference type="Pfam" id="PF18716">
    <property type="entry name" value="VATC"/>
    <property type="match status" value="1"/>
</dbReference>
<feature type="coiled-coil region" evidence="1">
    <location>
        <begin position="72"/>
        <end position="108"/>
    </location>
</feature>
<name>C6T563_SOYBN</name>
<sequence length="160" mass="17659">MEESQAAKQAEKDAKRKARAKELKKLRKAKEKKAQVEATLPKNDSKTIEKQVTASTSVKGQSQLKSGVQLSKEDQIRMAQAAEREKRAAAAEKRIAALKIQANSATTAPTMSEPKSGLAGDIYCSCCNSSLAGKVPFHRYNYKYCSTSCMHVHREILEDQ</sequence>
<dbReference type="KEGG" id="gmx:100527709"/>
<dbReference type="InterPro" id="IPR041540">
    <property type="entry name" value="VATC"/>
</dbReference>
<organism evidence="4">
    <name type="scientific">Glycine max</name>
    <name type="common">Soybean</name>
    <name type="synonym">Glycine hispida</name>
    <dbReference type="NCBI Taxonomy" id="3847"/>
    <lineage>
        <taxon>Eukaryota</taxon>
        <taxon>Viridiplantae</taxon>
        <taxon>Streptophyta</taxon>
        <taxon>Embryophyta</taxon>
        <taxon>Tracheophyta</taxon>
        <taxon>Spermatophyta</taxon>
        <taxon>Magnoliopsida</taxon>
        <taxon>eudicotyledons</taxon>
        <taxon>Gunneridae</taxon>
        <taxon>Pentapetalae</taxon>
        <taxon>rosids</taxon>
        <taxon>fabids</taxon>
        <taxon>Fabales</taxon>
        <taxon>Fabaceae</taxon>
        <taxon>Papilionoideae</taxon>
        <taxon>50 kb inversion clade</taxon>
        <taxon>NPAAA clade</taxon>
        <taxon>indigoferoid/millettioid clade</taxon>
        <taxon>Phaseoleae</taxon>
        <taxon>Glycine</taxon>
        <taxon>Glycine subgen. Soja</taxon>
    </lineage>
</organism>
<evidence type="ECO:0000259" key="3">
    <source>
        <dbReference type="Pfam" id="PF18716"/>
    </source>
</evidence>
<dbReference type="ExpressionAtlas" id="C6T563">
    <property type="expression patterns" value="baseline"/>
</dbReference>
<feature type="compositionally biased region" description="Polar residues" evidence="2">
    <location>
        <begin position="50"/>
        <end position="69"/>
    </location>
</feature>
<proteinExistence type="evidence at transcript level"/>
<dbReference type="GeneID" id="100527709"/>
<dbReference type="RefSeq" id="NP_001236287.2">
    <property type="nucleotide sequence ID" value="NM_001249358.2"/>
</dbReference>
<accession>C6T563</accession>